<reference evidence="16" key="1">
    <citation type="submission" date="2017-09" db="EMBL/GenBank/DDBJ databases">
        <title>Depth-based differentiation of microbial function through sediment-hosted aquifers and enrichment of novel symbionts in the deep terrestrial subsurface.</title>
        <authorList>
            <person name="Probst A.J."/>
            <person name="Ladd B."/>
            <person name="Jarett J.K."/>
            <person name="Geller-Mcgrath D.E."/>
            <person name="Sieber C.M.K."/>
            <person name="Emerson J.B."/>
            <person name="Anantharaman K."/>
            <person name="Thomas B.C."/>
            <person name="Malmstrom R."/>
            <person name="Stieglmeier M."/>
            <person name="Klingl A."/>
            <person name="Woyke T."/>
            <person name="Ryan C.M."/>
            <person name="Banfield J.F."/>
        </authorList>
    </citation>
    <scope>NUCLEOTIDE SEQUENCE [LARGE SCALE GENOMIC DNA]</scope>
</reference>
<keyword evidence="11" id="KW-0324">Glycolysis</keyword>
<evidence type="ECO:0000313" key="16">
    <source>
        <dbReference type="Proteomes" id="UP000230766"/>
    </source>
</evidence>
<accession>A0A2M7EAY9</accession>
<dbReference type="SUPFAM" id="SSF51621">
    <property type="entry name" value="Phosphoenolpyruvate/pyruvate domain"/>
    <property type="match status" value="1"/>
</dbReference>
<keyword evidence="7" id="KW-0547">Nucleotide-binding</keyword>
<dbReference type="GO" id="GO:0030955">
    <property type="term" value="F:potassium ion binding"/>
    <property type="evidence" value="ECO:0007669"/>
    <property type="project" value="InterPro"/>
</dbReference>
<dbReference type="Pfam" id="PF00224">
    <property type="entry name" value="PK"/>
    <property type="match status" value="1"/>
</dbReference>
<evidence type="ECO:0000256" key="5">
    <source>
        <dbReference type="ARBA" id="ARBA00022679"/>
    </source>
</evidence>
<dbReference type="InterPro" id="IPR036918">
    <property type="entry name" value="Pyrv_Knase_C_sf"/>
</dbReference>
<evidence type="ECO:0000256" key="6">
    <source>
        <dbReference type="ARBA" id="ARBA00022723"/>
    </source>
</evidence>
<keyword evidence="9" id="KW-0067">ATP-binding</keyword>
<name>A0A2M7EAY9_9BACT</name>
<dbReference type="Proteomes" id="UP000230766">
    <property type="component" value="Unassembled WGS sequence"/>
</dbReference>
<dbReference type="InterPro" id="IPR001697">
    <property type="entry name" value="Pyr_Knase"/>
</dbReference>
<evidence type="ECO:0000256" key="7">
    <source>
        <dbReference type="ARBA" id="ARBA00022741"/>
    </source>
</evidence>
<dbReference type="AlphaFoldDB" id="A0A2M7EAY9"/>
<dbReference type="FunFam" id="3.20.20.60:FF:000001">
    <property type="entry name" value="Pyruvate kinase"/>
    <property type="match status" value="1"/>
</dbReference>
<evidence type="ECO:0000256" key="3">
    <source>
        <dbReference type="ARBA" id="ARBA00008663"/>
    </source>
</evidence>
<dbReference type="InterPro" id="IPR015795">
    <property type="entry name" value="Pyrv_Knase_C"/>
</dbReference>
<dbReference type="UniPathway" id="UPA00109">
    <property type="reaction ID" value="UER00188"/>
</dbReference>
<dbReference type="InterPro" id="IPR015793">
    <property type="entry name" value="Pyrv_Knase_brl"/>
</dbReference>
<sequence length="405" mass="45885">MTKLLSVQIRPLAQIIMALTKIVITVGPAVEERETLRSLIKTGASIFRFNLKYNTHRWHSALIQKTKEAARITRQPVAILLDLPGADRKISLSTLLAENLKGLSLAAKHNADFLAISFVRNRKDIEFFKKQAKKFSLSAKILAKIETRQALENFEEILDVTAGIMIARGDLGKEIPFEEVPYYQKKIIRRCVERGKPVITATQMLESMVNNSSPTRAEVSDVANAILDYTDAVMLSAETATGKYPIGAVSVMERVCRFWEEKRPPISGFNFDFRNQTAALCYSAYQLWMSPFCQKEKVKAFIVLTEGGLTCQMLARLRPNLPIFALTQDKKLRDRLCLVYGVIPLYFEGGEGNIYRKRTPKDIEKILVEIKKTGRIKKGEKVILIYAEDWGTLGRTNILRIQEIP</sequence>
<comment type="caution">
    <text evidence="15">The sequence shown here is derived from an EMBL/GenBank/DDBJ whole genome shotgun (WGS) entry which is preliminary data.</text>
</comment>
<evidence type="ECO:0000259" key="13">
    <source>
        <dbReference type="Pfam" id="PF00224"/>
    </source>
</evidence>
<evidence type="ECO:0000256" key="12">
    <source>
        <dbReference type="ARBA" id="ARBA00023317"/>
    </source>
</evidence>
<dbReference type="GO" id="GO:0000287">
    <property type="term" value="F:magnesium ion binding"/>
    <property type="evidence" value="ECO:0007669"/>
    <property type="project" value="InterPro"/>
</dbReference>
<dbReference type="EMBL" id="PETJ01000065">
    <property type="protein sequence ID" value="PIV64893.1"/>
    <property type="molecule type" value="Genomic_DNA"/>
</dbReference>
<keyword evidence="10" id="KW-0460">Magnesium</keyword>
<dbReference type="InterPro" id="IPR018209">
    <property type="entry name" value="Pyrv_Knase_AS"/>
</dbReference>
<gene>
    <name evidence="15" type="ORF">COS09_02430</name>
</gene>
<dbReference type="InterPro" id="IPR040442">
    <property type="entry name" value="Pyrv_kinase-like_dom_sf"/>
</dbReference>
<comment type="cofactor">
    <cofactor evidence="1">
        <name>K(+)</name>
        <dbReference type="ChEBI" id="CHEBI:29103"/>
    </cofactor>
</comment>
<dbReference type="SUPFAM" id="SSF52935">
    <property type="entry name" value="PK C-terminal domain-like"/>
    <property type="match status" value="1"/>
</dbReference>
<feature type="domain" description="Pyruvate kinase C-terminal" evidence="14">
    <location>
        <begin position="295"/>
        <end position="401"/>
    </location>
</feature>
<dbReference type="Gene3D" id="3.20.20.60">
    <property type="entry name" value="Phosphoenolpyruvate-binding domains"/>
    <property type="match status" value="2"/>
</dbReference>
<comment type="pathway">
    <text evidence="2">Carbohydrate degradation; glycolysis; pyruvate from D-glyceraldehyde 3-phosphate: step 5/5.</text>
</comment>
<evidence type="ECO:0000256" key="2">
    <source>
        <dbReference type="ARBA" id="ARBA00004997"/>
    </source>
</evidence>
<keyword evidence="5" id="KW-0808">Transferase</keyword>
<proteinExistence type="inferred from homology"/>
<keyword evidence="8" id="KW-0418">Kinase</keyword>
<dbReference type="InterPro" id="IPR015813">
    <property type="entry name" value="Pyrv/PenolPyrv_kinase-like_dom"/>
</dbReference>
<evidence type="ECO:0000256" key="9">
    <source>
        <dbReference type="ARBA" id="ARBA00022840"/>
    </source>
</evidence>
<dbReference type="GO" id="GO:0004743">
    <property type="term" value="F:pyruvate kinase activity"/>
    <property type="evidence" value="ECO:0007669"/>
    <property type="project" value="UniProtKB-EC"/>
</dbReference>
<dbReference type="Pfam" id="PF02887">
    <property type="entry name" value="PK_C"/>
    <property type="match status" value="1"/>
</dbReference>
<dbReference type="GO" id="GO:0005524">
    <property type="term" value="F:ATP binding"/>
    <property type="evidence" value="ECO:0007669"/>
    <property type="project" value="UniProtKB-KW"/>
</dbReference>
<dbReference type="GO" id="GO:0016301">
    <property type="term" value="F:kinase activity"/>
    <property type="evidence" value="ECO:0007669"/>
    <property type="project" value="UniProtKB-KW"/>
</dbReference>
<evidence type="ECO:0000256" key="4">
    <source>
        <dbReference type="ARBA" id="ARBA00012142"/>
    </source>
</evidence>
<comment type="similarity">
    <text evidence="3">Belongs to the pyruvate kinase family.</text>
</comment>
<dbReference type="PANTHER" id="PTHR11817">
    <property type="entry name" value="PYRUVATE KINASE"/>
    <property type="match status" value="1"/>
</dbReference>
<evidence type="ECO:0000256" key="1">
    <source>
        <dbReference type="ARBA" id="ARBA00001958"/>
    </source>
</evidence>
<protein>
    <recommendedName>
        <fullName evidence="4">pyruvate kinase</fullName>
        <ecNumber evidence="4">2.7.1.40</ecNumber>
    </recommendedName>
</protein>
<keyword evidence="6" id="KW-0479">Metal-binding</keyword>
<dbReference type="Gene3D" id="3.40.1380.20">
    <property type="entry name" value="Pyruvate kinase, C-terminal domain"/>
    <property type="match status" value="1"/>
</dbReference>
<evidence type="ECO:0000313" key="15">
    <source>
        <dbReference type="EMBL" id="PIV64893.1"/>
    </source>
</evidence>
<dbReference type="EC" id="2.7.1.40" evidence="4"/>
<evidence type="ECO:0000256" key="10">
    <source>
        <dbReference type="ARBA" id="ARBA00022842"/>
    </source>
</evidence>
<evidence type="ECO:0000256" key="8">
    <source>
        <dbReference type="ARBA" id="ARBA00022777"/>
    </source>
</evidence>
<evidence type="ECO:0000256" key="11">
    <source>
        <dbReference type="ARBA" id="ARBA00023152"/>
    </source>
</evidence>
<evidence type="ECO:0000259" key="14">
    <source>
        <dbReference type="Pfam" id="PF02887"/>
    </source>
</evidence>
<feature type="domain" description="Pyruvate kinase barrel" evidence="13">
    <location>
        <begin position="89"/>
        <end position="249"/>
    </location>
</feature>
<dbReference type="PROSITE" id="PS00110">
    <property type="entry name" value="PYRUVATE_KINASE"/>
    <property type="match status" value="1"/>
</dbReference>
<keyword evidence="12" id="KW-0670">Pyruvate</keyword>
<organism evidence="15 16">
    <name type="scientific">Candidatus Nealsonbacteria bacterium CG01_land_8_20_14_3_00_12</name>
    <dbReference type="NCBI Taxonomy" id="1974697"/>
    <lineage>
        <taxon>Bacteria</taxon>
        <taxon>Candidatus Nealsoniibacteriota</taxon>
    </lineage>
</organism>